<dbReference type="SUPFAM" id="SSF50475">
    <property type="entry name" value="FMN-binding split barrel"/>
    <property type="match status" value="1"/>
</dbReference>
<comment type="caution">
    <text evidence="1">The sequence shown here is derived from an EMBL/GenBank/DDBJ whole genome shotgun (WGS) entry which is preliminary data.</text>
</comment>
<sequence>MTGRFEGSQRKEILSATACWELLENHRLGRLATAADGRPDIIPVNYRAQDHTVYFKSAEGSKLAALTVNPQVAFEVDGMSENAAWSVVVHGTATVVQSFGEMAILDELGIEPWEKGAKYNYIAITADQVTGRRLSGVETV</sequence>
<dbReference type="InterPro" id="IPR024747">
    <property type="entry name" value="Pyridox_Oxase-rel"/>
</dbReference>
<name>A0A846Y415_9NOCA</name>
<dbReference type="Pfam" id="PF12900">
    <property type="entry name" value="Pyridox_ox_2"/>
    <property type="match status" value="1"/>
</dbReference>
<reference evidence="1 2" key="1">
    <citation type="submission" date="2020-04" db="EMBL/GenBank/DDBJ databases">
        <title>MicrobeNet Type strains.</title>
        <authorList>
            <person name="Nicholson A.C."/>
        </authorList>
    </citation>
    <scope>NUCLEOTIDE SEQUENCE [LARGE SCALE GENOMIC DNA]</scope>
    <source>
        <strain evidence="1 2">JCM 12354</strain>
    </source>
</reference>
<dbReference type="RefSeq" id="WP_067874386.1">
    <property type="nucleotide sequence ID" value="NZ_JAAXOP010000013.1"/>
</dbReference>
<dbReference type="AlphaFoldDB" id="A0A846Y415"/>
<protein>
    <submittedName>
        <fullName evidence="1">Pyridoxamine 5'-phosphate oxidase family protein</fullName>
    </submittedName>
</protein>
<keyword evidence="2" id="KW-1185">Reference proteome</keyword>
<dbReference type="InterPro" id="IPR012349">
    <property type="entry name" value="Split_barrel_FMN-bd"/>
</dbReference>
<dbReference type="Proteomes" id="UP000565711">
    <property type="component" value="Unassembled WGS sequence"/>
</dbReference>
<dbReference type="EMBL" id="JAAXOP010000013">
    <property type="protein sequence ID" value="NKY52702.1"/>
    <property type="molecule type" value="Genomic_DNA"/>
</dbReference>
<dbReference type="Gene3D" id="2.30.110.10">
    <property type="entry name" value="Electron Transport, Fmn-binding Protein, Chain A"/>
    <property type="match status" value="1"/>
</dbReference>
<accession>A0A846Y415</accession>
<gene>
    <name evidence="1" type="ORF">HGA08_21075</name>
</gene>
<organism evidence="1 2">
    <name type="scientific">Nocardia vermiculata</name>
    <dbReference type="NCBI Taxonomy" id="257274"/>
    <lineage>
        <taxon>Bacteria</taxon>
        <taxon>Bacillati</taxon>
        <taxon>Actinomycetota</taxon>
        <taxon>Actinomycetes</taxon>
        <taxon>Mycobacteriales</taxon>
        <taxon>Nocardiaceae</taxon>
        <taxon>Nocardia</taxon>
    </lineage>
</organism>
<proteinExistence type="predicted"/>
<evidence type="ECO:0000313" key="1">
    <source>
        <dbReference type="EMBL" id="NKY52702.1"/>
    </source>
</evidence>
<evidence type="ECO:0000313" key="2">
    <source>
        <dbReference type="Proteomes" id="UP000565711"/>
    </source>
</evidence>